<evidence type="ECO:0000313" key="2">
    <source>
        <dbReference type="Proteomes" id="UP000245539"/>
    </source>
</evidence>
<reference evidence="1 2" key="1">
    <citation type="submission" date="2018-05" db="EMBL/GenBank/DDBJ databases">
        <title>Leucothrix arctica sp. nov., isolated from Arctic seawater.</title>
        <authorList>
            <person name="Choi A."/>
            <person name="Baek K."/>
        </authorList>
    </citation>
    <scope>NUCLEOTIDE SEQUENCE [LARGE SCALE GENOMIC DNA]</scope>
    <source>
        <strain evidence="1 2">JCM 18388</strain>
    </source>
</reference>
<evidence type="ECO:0000313" key="1">
    <source>
        <dbReference type="EMBL" id="PWR00158.1"/>
    </source>
</evidence>
<accession>A0A317CPK3</accession>
<name>A0A317CPK3_9GAMM</name>
<organism evidence="1 2">
    <name type="scientific">Leucothrix pacifica</name>
    <dbReference type="NCBI Taxonomy" id="1247513"/>
    <lineage>
        <taxon>Bacteria</taxon>
        <taxon>Pseudomonadati</taxon>
        <taxon>Pseudomonadota</taxon>
        <taxon>Gammaproteobacteria</taxon>
        <taxon>Thiotrichales</taxon>
        <taxon>Thiotrichaceae</taxon>
        <taxon>Leucothrix</taxon>
    </lineage>
</organism>
<dbReference type="OrthoDB" id="3579809at2"/>
<dbReference type="AlphaFoldDB" id="A0A317CPK3"/>
<dbReference type="EMBL" id="QGKM01000005">
    <property type="protein sequence ID" value="PWR00158.1"/>
    <property type="molecule type" value="Genomic_DNA"/>
</dbReference>
<dbReference type="Proteomes" id="UP000245539">
    <property type="component" value="Unassembled WGS sequence"/>
</dbReference>
<keyword evidence="2" id="KW-1185">Reference proteome</keyword>
<gene>
    <name evidence="1" type="ORF">DKW60_03190</name>
</gene>
<dbReference type="RefSeq" id="WP_109836213.1">
    <property type="nucleotide sequence ID" value="NZ_QGKM01000005.1"/>
</dbReference>
<sequence length="78" mass="8523">MSDINSIPSPDNPEEALAAVVALRLMAERLERNAVKQAIAQGWSWSQVAEALGVTKQAAHKRHAAYISKNNANRQGDR</sequence>
<protein>
    <recommendedName>
        <fullName evidence="3">Helix-turn-helix domain-containing protein</fullName>
    </recommendedName>
</protein>
<proteinExistence type="predicted"/>
<evidence type="ECO:0008006" key="3">
    <source>
        <dbReference type="Google" id="ProtNLM"/>
    </source>
</evidence>
<comment type="caution">
    <text evidence="1">The sequence shown here is derived from an EMBL/GenBank/DDBJ whole genome shotgun (WGS) entry which is preliminary data.</text>
</comment>